<sequence>MNGTEARGEEPALALALSVSVTVISAIGLLLNGYILFIIVLTKQARPRTSQLSFQFLENQFLQFDPSRTFTQRLARGFLDGLRARDTKARGPCERERGVVSRHFFAFALRGVPRGEGTPYMYHHLDRLEFSCELRRNYYNWVSAESIPQWRDRCTGANSHSLQLQPGRDLPSVL</sequence>
<keyword evidence="1" id="KW-0812">Transmembrane</keyword>
<accession>A0A4C1V643</accession>
<dbReference type="AlphaFoldDB" id="A0A4C1V643"/>
<evidence type="ECO:0000313" key="3">
    <source>
        <dbReference type="Proteomes" id="UP000299102"/>
    </source>
</evidence>
<organism evidence="2 3">
    <name type="scientific">Eumeta variegata</name>
    <name type="common">Bagworm moth</name>
    <name type="synonym">Eumeta japonica</name>
    <dbReference type="NCBI Taxonomy" id="151549"/>
    <lineage>
        <taxon>Eukaryota</taxon>
        <taxon>Metazoa</taxon>
        <taxon>Ecdysozoa</taxon>
        <taxon>Arthropoda</taxon>
        <taxon>Hexapoda</taxon>
        <taxon>Insecta</taxon>
        <taxon>Pterygota</taxon>
        <taxon>Neoptera</taxon>
        <taxon>Endopterygota</taxon>
        <taxon>Lepidoptera</taxon>
        <taxon>Glossata</taxon>
        <taxon>Ditrysia</taxon>
        <taxon>Tineoidea</taxon>
        <taxon>Psychidae</taxon>
        <taxon>Oiketicinae</taxon>
        <taxon>Eumeta</taxon>
    </lineage>
</organism>
<dbReference type="EMBL" id="BGZK01000278">
    <property type="protein sequence ID" value="GBP33707.1"/>
    <property type="molecule type" value="Genomic_DNA"/>
</dbReference>
<name>A0A4C1V643_EUMVA</name>
<protein>
    <submittedName>
        <fullName evidence="2">Uncharacterized protein</fullName>
    </submittedName>
</protein>
<keyword evidence="3" id="KW-1185">Reference proteome</keyword>
<evidence type="ECO:0000313" key="2">
    <source>
        <dbReference type="EMBL" id="GBP33707.1"/>
    </source>
</evidence>
<dbReference type="Proteomes" id="UP000299102">
    <property type="component" value="Unassembled WGS sequence"/>
</dbReference>
<feature type="transmembrane region" description="Helical" evidence="1">
    <location>
        <begin position="12"/>
        <end position="41"/>
    </location>
</feature>
<comment type="caution">
    <text evidence="2">The sequence shown here is derived from an EMBL/GenBank/DDBJ whole genome shotgun (WGS) entry which is preliminary data.</text>
</comment>
<keyword evidence="1" id="KW-1133">Transmembrane helix</keyword>
<reference evidence="2 3" key="1">
    <citation type="journal article" date="2019" name="Commun. Biol.">
        <title>The bagworm genome reveals a unique fibroin gene that provides high tensile strength.</title>
        <authorList>
            <person name="Kono N."/>
            <person name="Nakamura H."/>
            <person name="Ohtoshi R."/>
            <person name="Tomita M."/>
            <person name="Numata K."/>
            <person name="Arakawa K."/>
        </authorList>
    </citation>
    <scope>NUCLEOTIDE SEQUENCE [LARGE SCALE GENOMIC DNA]</scope>
</reference>
<evidence type="ECO:0000256" key="1">
    <source>
        <dbReference type="SAM" id="Phobius"/>
    </source>
</evidence>
<keyword evidence="1" id="KW-0472">Membrane</keyword>
<dbReference type="OrthoDB" id="7488614at2759"/>
<gene>
    <name evidence="2" type="ORF">EVAR_17033_1</name>
</gene>
<proteinExistence type="predicted"/>